<name>A0A3B0FYD0_PSEPS</name>
<evidence type="ECO:0000313" key="6">
    <source>
        <dbReference type="EMBL" id="RKO26671.1"/>
    </source>
</evidence>
<dbReference type="RefSeq" id="WP_013601671.1">
    <property type="nucleotide sequence ID" value="NZ_RBNH01000002.1"/>
</dbReference>
<dbReference type="PANTHER" id="PTHR12599">
    <property type="entry name" value="PTERIN-4-ALPHA-CARBINOLAMINE DEHYDRATASE"/>
    <property type="match status" value="1"/>
</dbReference>
<evidence type="ECO:0000313" key="7">
    <source>
        <dbReference type="Proteomes" id="UP000273159"/>
    </source>
</evidence>
<dbReference type="SUPFAM" id="SSF55248">
    <property type="entry name" value="PCD-like"/>
    <property type="match status" value="1"/>
</dbReference>
<reference evidence="6 7" key="1">
    <citation type="submission" date="2018-10" db="EMBL/GenBank/DDBJ databases">
        <title>Genome-guide identification and characterization of bacteria that degrade polycyclic aromatic hydrocarbons and resist hexavalent chromium simultaneously.</title>
        <authorList>
            <person name="Feng H."/>
        </authorList>
    </citation>
    <scope>NUCLEOTIDE SEQUENCE [LARGE SCALE GENOMIC DNA]</scope>
    <source>
        <strain evidence="6 7">J015</strain>
    </source>
</reference>
<dbReference type="Gene3D" id="3.30.1360.20">
    <property type="entry name" value="Transcriptional coactivator/pterin dehydratase"/>
    <property type="match status" value="1"/>
</dbReference>
<evidence type="ECO:0000256" key="4">
    <source>
        <dbReference type="ARBA" id="ARBA00021735"/>
    </source>
</evidence>
<dbReference type="GO" id="GO:0006729">
    <property type="term" value="P:tetrahydrobiopterin biosynthetic process"/>
    <property type="evidence" value="ECO:0007669"/>
    <property type="project" value="InterPro"/>
</dbReference>
<comment type="catalytic activity">
    <reaction evidence="1">
        <text>(4aS,6R)-4a-hydroxy-L-erythro-5,6,7,8-tetrahydrobiopterin = (6R)-L-erythro-6,7-dihydrobiopterin + H2O</text>
        <dbReference type="Rhea" id="RHEA:11920"/>
        <dbReference type="ChEBI" id="CHEBI:15377"/>
        <dbReference type="ChEBI" id="CHEBI:15642"/>
        <dbReference type="ChEBI" id="CHEBI:43120"/>
        <dbReference type="EC" id="4.2.1.96"/>
    </reaction>
</comment>
<accession>A0A3B0FYD0</accession>
<comment type="caution">
    <text evidence="6">The sequence shown here is derived from an EMBL/GenBank/DDBJ whole genome shotgun (WGS) entry which is preliminary data.</text>
</comment>
<protein>
    <recommendedName>
        <fullName evidence="4">Putative pterin-4-alpha-carbinolamine dehydratase</fullName>
        <ecNumber evidence="3">4.2.1.96</ecNumber>
    </recommendedName>
</protein>
<comment type="similarity">
    <text evidence="2">Belongs to the pterin-4-alpha-carbinolamine dehydratase family.</text>
</comment>
<dbReference type="GO" id="GO:0008124">
    <property type="term" value="F:4-alpha-hydroxytetrahydrobiopterin dehydratase activity"/>
    <property type="evidence" value="ECO:0007669"/>
    <property type="project" value="UniProtKB-EC"/>
</dbReference>
<dbReference type="OMA" id="HTHDAGG"/>
<sequence length="112" mass="11749">MAGKEAVPPERIDEALAALPDWRLDDGGLVTVFKTPTAAAALELIAAVGRLAEDLNHHPDLDWRYNRVFIRYTSHDAGGQVTERDLAAAAGSSEAAAAAGAVAEPAKYAPGR</sequence>
<dbReference type="Pfam" id="PF01329">
    <property type="entry name" value="Pterin_4a"/>
    <property type="match status" value="1"/>
</dbReference>
<evidence type="ECO:0000256" key="3">
    <source>
        <dbReference type="ARBA" id="ARBA00013252"/>
    </source>
</evidence>
<dbReference type="AlphaFoldDB" id="A0A3B0FYD0"/>
<dbReference type="EC" id="4.2.1.96" evidence="3"/>
<dbReference type="CDD" id="cd00488">
    <property type="entry name" value="PCD_DCoH"/>
    <property type="match status" value="1"/>
</dbReference>
<dbReference type="InterPro" id="IPR001533">
    <property type="entry name" value="Pterin_deHydtase"/>
</dbReference>
<dbReference type="InterPro" id="IPR036428">
    <property type="entry name" value="PCD_sf"/>
</dbReference>
<dbReference type="EMBL" id="RBNH01000002">
    <property type="protein sequence ID" value="RKO26671.1"/>
    <property type="molecule type" value="Genomic_DNA"/>
</dbReference>
<gene>
    <name evidence="6" type="ORF">D7Z96_02480</name>
</gene>
<evidence type="ECO:0000256" key="1">
    <source>
        <dbReference type="ARBA" id="ARBA00001554"/>
    </source>
</evidence>
<organism evidence="6 7">
    <name type="scientific">Pseudarthrobacter phenanthrenivorans</name>
    <name type="common">Arthrobacter phenanthrenivorans</name>
    <dbReference type="NCBI Taxonomy" id="361575"/>
    <lineage>
        <taxon>Bacteria</taxon>
        <taxon>Bacillati</taxon>
        <taxon>Actinomycetota</taxon>
        <taxon>Actinomycetes</taxon>
        <taxon>Micrococcales</taxon>
        <taxon>Micrococcaceae</taxon>
        <taxon>Pseudarthrobacter</taxon>
    </lineage>
</organism>
<reference evidence="7" key="2">
    <citation type="submission" date="2018-10" db="EMBL/GenBank/DDBJ databases">
        <authorList>
            <person name="Wang Y."/>
            <person name="Wang J."/>
            <person name="Yang X."/>
            <person name="Wang Z."/>
            <person name="Huang Y."/>
        </authorList>
    </citation>
    <scope>NUCLEOTIDE SEQUENCE [LARGE SCALE GENOMIC DNA]</scope>
    <source>
        <strain evidence="7">J015</strain>
    </source>
</reference>
<evidence type="ECO:0000256" key="5">
    <source>
        <dbReference type="ARBA" id="ARBA00023239"/>
    </source>
</evidence>
<evidence type="ECO:0000256" key="2">
    <source>
        <dbReference type="ARBA" id="ARBA00006472"/>
    </source>
</evidence>
<dbReference type="PANTHER" id="PTHR12599:SF0">
    <property type="entry name" value="PTERIN-4-ALPHA-CARBINOLAMINE DEHYDRATASE"/>
    <property type="match status" value="1"/>
</dbReference>
<keyword evidence="5" id="KW-0456">Lyase</keyword>
<proteinExistence type="inferred from homology"/>
<dbReference type="Proteomes" id="UP000273159">
    <property type="component" value="Unassembled WGS sequence"/>
</dbReference>